<organism evidence="1 2">
    <name type="scientific">Sinanodonta woodiana</name>
    <name type="common">Chinese pond mussel</name>
    <name type="synonym">Anodonta woodiana</name>
    <dbReference type="NCBI Taxonomy" id="1069815"/>
    <lineage>
        <taxon>Eukaryota</taxon>
        <taxon>Metazoa</taxon>
        <taxon>Spiralia</taxon>
        <taxon>Lophotrochozoa</taxon>
        <taxon>Mollusca</taxon>
        <taxon>Bivalvia</taxon>
        <taxon>Autobranchia</taxon>
        <taxon>Heteroconchia</taxon>
        <taxon>Palaeoheterodonta</taxon>
        <taxon>Unionida</taxon>
        <taxon>Unionoidea</taxon>
        <taxon>Unionidae</taxon>
        <taxon>Unioninae</taxon>
        <taxon>Sinanodonta</taxon>
    </lineage>
</organism>
<proteinExistence type="predicted"/>
<evidence type="ECO:0000313" key="2">
    <source>
        <dbReference type="Proteomes" id="UP001634394"/>
    </source>
</evidence>
<evidence type="ECO:0000313" key="1">
    <source>
        <dbReference type="EMBL" id="KAL3868117.1"/>
    </source>
</evidence>
<dbReference type="EMBL" id="JBJQND010000008">
    <property type="protein sequence ID" value="KAL3868117.1"/>
    <property type="molecule type" value="Genomic_DNA"/>
</dbReference>
<accession>A0ABD3W5T4</accession>
<reference evidence="1 2" key="1">
    <citation type="submission" date="2024-11" db="EMBL/GenBank/DDBJ databases">
        <title>Chromosome-level genome assembly of the freshwater bivalve Anodonta woodiana.</title>
        <authorList>
            <person name="Chen X."/>
        </authorList>
    </citation>
    <scope>NUCLEOTIDE SEQUENCE [LARGE SCALE GENOMIC DNA]</scope>
    <source>
        <strain evidence="1">MN2024</strain>
        <tissue evidence="1">Gills</tissue>
    </source>
</reference>
<keyword evidence="2" id="KW-1185">Reference proteome</keyword>
<dbReference type="Proteomes" id="UP001634394">
    <property type="component" value="Unassembled WGS sequence"/>
</dbReference>
<protein>
    <submittedName>
        <fullName evidence="1">Uncharacterized protein</fullName>
    </submittedName>
</protein>
<sequence>MTSREEIDVFLSSSPPGRLHLAEGSDLFQAVMKEINIDSGSMFEVKYDRPKKDILASERSGGTVAESQSGTCAEKVNTRQKFERGHNHVRWMDEDLNKPLTMEITEDYRLRLHSFSKSGERKPILKHKATCIVIISDN</sequence>
<name>A0ABD3W5T4_SINWO</name>
<comment type="caution">
    <text evidence="1">The sequence shown here is derived from an EMBL/GenBank/DDBJ whole genome shotgun (WGS) entry which is preliminary data.</text>
</comment>
<dbReference type="AlphaFoldDB" id="A0ABD3W5T4"/>
<gene>
    <name evidence="1" type="ORF">ACJMK2_040953</name>
</gene>